<dbReference type="PhylomeDB" id="B4HBR8"/>
<proteinExistence type="predicted"/>
<evidence type="ECO:0000313" key="2">
    <source>
        <dbReference type="EMBL" id="EDW39483.1"/>
    </source>
</evidence>
<sequence>MSNQREQAAACSTPLTSSFAWDEENPFRRKNALAESPNQPAEAVEERASSSPPTMQRSQEEHADPKERGQGAFGELGTKGKRDVEADGAPNEVHQGPGG</sequence>
<dbReference type="HOGENOM" id="CLU_2322805_0_0_1"/>
<accession>B4HBR8</accession>
<protein>
    <submittedName>
        <fullName evidence="2">GL24557</fullName>
    </submittedName>
</protein>
<evidence type="ECO:0000313" key="3">
    <source>
        <dbReference type="Proteomes" id="UP000008744"/>
    </source>
</evidence>
<reference evidence="2 3" key="1">
    <citation type="journal article" date="2007" name="Nature">
        <title>Evolution of genes and genomes on the Drosophila phylogeny.</title>
        <authorList>
            <consortium name="Drosophila 12 Genomes Consortium"/>
            <person name="Clark A.G."/>
            <person name="Eisen M.B."/>
            <person name="Smith D.R."/>
            <person name="Bergman C.M."/>
            <person name="Oliver B."/>
            <person name="Markow T.A."/>
            <person name="Kaufman T.C."/>
            <person name="Kellis M."/>
            <person name="Gelbart W."/>
            <person name="Iyer V.N."/>
            <person name="Pollard D.A."/>
            <person name="Sackton T.B."/>
            <person name="Larracuente A.M."/>
            <person name="Singh N.D."/>
            <person name="Abad J.P."/>
            <person name="Abt D.N."/>
            <person name="Adryan B."/>
            <person name="Aguade M."/>
            <person name="Akashi H."/>
            <person name="Anderson W.W."/>
            <person name="Aquadro C.F."/>
            <person name="Ardell D.H."/>
            <person name="Arguello R."/>
            <person name="Artieri C.G."/>
            <person name="Barbash D.A."/>
            <person name="Barker D."/>
            <person name="Barsanti P."/>
            <person name="Batterham P."/>
            <person name="Batzoglou S."/>
            <person name="Begun D."/>
            <person name="Bhutkar A."/>
            <person name="Blanco E."/>
            <person name="Bosak S.A."/>
            <person name="Bradley R.K."/>
            <person name="Brand A.D."/>
            <person name="Brent M.R."/>
            <person name="Brooks A.N."/>
            <person name="Brown R.H."/>
            <person name="Butlin R.K."/>
            <person name="Caggese C."/>
            <person name="Calvi B.R."/>
            <person name="Bernardo de Carvalho A."/>
            <person name="Caspi A."/>
            <person name="Castrezana S."/>
            <person name="Celniker S.E."/>
            <person name="Chang J.L."/>
            <person name="Chapple C."/>
            <person name="Chatterji S."/>
            <person name="Chinwalla A."/>
            <person name="Civetta A."/>
            <person name="Clifton S.W."/>
            <person name="Comeron J.M."/>
            <person name="Costello J.C."/>
            <person name="Coyne J.A."/>
            <person name="Daub J."/>
            <person name="David R.G."/>
            <person name="Delcher A.L."/>
            <person name="Delehaunty K."/>
            <person name="Do C.B."/>
            <person name="Ebling H."/>
            <person name="Edwards K."/>
            <person name="Eickbush T."/>
            <person name="Evans J.D."/>
            <person name="Filipski A."/>
            <person name="Findeiss S."/>
            <person name="Freyhult E."/>
            <person name="Fulton L."/>
            <person name="Fulton R."/>
            <person name="Garcia A.C."/>
            <person name="Gardiner A."/>
            <person name="Garfield D.A."/>
            <person name="Garvin B.E."/>
            <person name="Gibson G."/>
            <person name="Gilbert D."/>
            <person name="Gnerre S."/>
            <person name="Godfrey J."/>
            <person name="Good R."/>
            <person name="Gotea V."/>
            <person name="Gravely B."/>
            <person name="Greenberg A.J."/>
            <person name="Griffiths-Jones S."/>
            <person name="Gross S."/>
            <person name="Guigo R."/>
            <person name="Gustafson E.A."/>
            <person name="Haerty W."/>
            <person name="Hahn M.W."/>
            <person name="Halligan D.L."/>
            <person name="Halpern A.L."/>
            <person name="Halter G.M."/>
            <person name="Han M.V."/>
            <person name="Heger A."/>
            <person name="Hillier L."/>
            <person name="Hinrichs A.S."/>
            <person name="Holmes I."/>
            <person name="Hoskins R.A."/>
            <person name="Hubisz M.J."/>
            <person name="Hultmark D."/>
            <person name="Huntley M.A."/>
            <person name="Jaffe D.B."/>
            <person name="Jagadeeshan S."/>
            <person name="Jeck W.R."/>
            <person name="Johnson J."/>
            <person name="Jones C.D."/>
            <person name="Jordan W.C."/>
            <person name="Karpen G.H."/>
            <person name="Kataoka E."/>
            <person name="Keightley P.D."/>
            <person name="Kheradpour P."/>
            <person name="Kirkness E.F."/>
            <person name="Koerich L.B."/>
            <person name="Kristiansen K."/>
            <person name="Kudrna D."/>
            <person name="Kulathinal R.J."/>
            <person name="Kumar S."/>
            <person name="Kwok R."/>
            <person name="Lander E."/>
            <person name="Langley C.H."/>
            <person name="Lapoint R."/>
            <person name="Lazzaro B.P."/>
            <person name="Lee S.J."/>
            <person name="Levesque L."/>
            <person name="Li R."/>
            <person name="Lin C.F."/>
            <person name="Lin M.F."/>
            <person name="Lindblad-Toh K."/>
            <person name="Llopart A."/>
            <person name="Long M."/>
            <person name="Low L."/>
            <person name="Lozovsky E."/>
            <person name="Lu J."/>
            <person name="Luo M."/>
            <person name="Machado C.A."/>
            <person name="Makalowski W."/>
            <person name="Marzo M."/>
            <person name="Matsuda M."/>
            <person name="Matzkin L."/>
            <person name="McAllister B."/>
            <person name="McBride C.S."/>
            <person name="McKernan B."/>
            <person name="McKernan K."/>
            <person name="Mendez-Lago M."/>
            <person name="Minx P."/>
            <person name="Mollenhauer M.U."/>
            <person name="Montooth K."/>
            <person name="Mount S.M."/>
            <person name="Mu X."/>
            <person name="Myers E."/>
            <person name="Negre B."/>
            <person name="Newfeld S."/>
            <person name="Nielsen R."/>
            <person name="Noor M.A."/>
            <person name="O'Grady P."/>
            <person name="Pachter L."/>
            <person name="Papaceit M."/>
            <person name="Parisi M.J."/>
            <person name="Parisi M."/>
            <person name="Parts L."/>
            <person name="Pedersen J.S."/>
            <person name="Pesole G."/>
            <person name="Phillippy A.M."/>
            <person name="Ponting C.P."/>
            <person name="Pop M."/>
            <person name="Porcelli D."/>
            <person name="Powell J.R."/>
            <person name="Prohaska S."/>
            <person name="Pruitt K."/>
            <person name="Puig M."/>
            <person name="Quesneville H."/>
            <person name="Ram K.R."/>
            <person name="Rand D."/>
            <person name="Rasmussen M.D."/>
            <person name="Reed L.K."/>
            <person name="Reenan R."/>
            <person name="Reily A."/>
            <person name="Remington K.A."/>
            <person name="Rieger T.T."/>
            <person name="Ritchie M.G."/>
            <person name="Robin C."/>
            <person name="Rogers Y.H."/>
            <person name="Rohde C."/>
            <person name="Rozas J."/>
            <person name="Rubenfield M.J."/>
            <person name="Ruiz A."/>
            <person name="Russo S."/>
            <person name="Salzberg S.L."/>
            <person name="Sanchez-Gracia A."/>
            <person name="Saranga D.J."/>
            <person name="Sato H."/>
            <person name="Schaeffer S.W."/>
            <person name="Schatz M.C."/>
            <person name="Schlenke T."/>
            <person name="Schwartz R."/>
            <person name="Segarra C."/>
            <person name="Singh R.S."/>
            <person name="Sirot L."/>
            <person name="Sirota M."/>
            <person name="Sisneros N.B."/>
            <person name="Smith C.D."/>
            <person name="Smith T.F."/>
            <person name="Spieth J."/>
            <person name="Stage D.E."/>
            <person name="Stark A."/>
            <person name="Stephan W."/>
            <person name="Strausberg R.L."/>
            <person name="Strempel S."/>
            <person name="Sturgill D."/>
            <person name="Sutton G."/>
            <person name="Sutton G.G."/>
            <person name="Tao W."/>
            <person name="Teichmann S."/>
            <person name="Tobari Y.N."/>
            <person name="Tomimura Y."/>
            <person name="Tsolas J.M."/>
            <person name="Valente V.L."/>
            <person name="Venter E."/>
            <person name="Venter J.C."/>
            <person name="Vicario S."/>
            <person name="Vieira F.G."/>
            <person name="Vilella A.J."/>
            <person name="Villasante A."/>
            <person name="Walenz B."/>
            <person name="Wang J."/>
            <person name="Wasserman M."/>
            <person name="Watts T."/>
            <person name="Wilson D."/>
            <person name="Wilson R.K."/>
            <person name="Wing R.A."/>
            <person name="Wolfner M.F."/>
            <person name="Wong A."/>
            <person name="Wong G.K."/>
            <person name="Wu C.I."/>
            <person name="Wu G."/>
            <person name="Yamamoto D."/>
            <person name="Yang H.P."/>
            <person name="Yang S.P."/>
            <person name="Yorke J.A."/>
            <person name="Yoshida K."/>
            <person name="Zdobnov E."/>
            <person name="Zhang P."/>
            <person name="Zhang Y."/>
            <person name="Zimin A.V."/>
            <person name="Baldwin J."/>
            <person name="Abdouelleil A."/>
            <person name="Abdulkadir J."/>
            <person name="Abebe A."/>
            <person name="Abera B."/>
            <person name="Abreu J."/>
            <person name="Acer S.C."/>
            <person name="Aftuck L."/>
            <person name="Alexander A."/>
            <person name="An P."/>
            <person name="Anderson E."/>
            <person name="Anderson S."/>
            <person name="Arachi H."/>
            <person name="Azer M."/>
            <person name="Bachantsang P."/>
            <person name="Barry A."/>
            <person name="Bayul T."/>
            <person name="Berlin A."/>
            <person name="Bessette D."/>
            <person name="Bloom T."/>
            <person name="Blye J."/>
            <person name="Boguslavskiy L."/>
            <person name="Bonnet C."/>
            <person name="Boukhgalter B."/>
            <person name="Bourzgui I."/>
            <person name="Brown A."/>
            <person name="Cahill P."/>
            <person name="Channer S."/>
            <person name="Cheshatsang Y."/>
            <person name="Chuda L."/>
            <person name="Citroen M."/>
            <person name="Collymore A."/>
            <person name="Cooke P."/>
            <person name="Costello M."/>
            <person name="D'Aco K."/>
            <person name="Daza R."/>
            <person name="De Haan G."/>
            <person name="DeGray S."/>
            <person name="DeMaso C."/>
            <person name="Dhargay N."/>
            <person name="Dooley K."/>
            <person name="Dooley E."/>
            <person name="Doricent M."/>
            <person name="Dorje P."/>
            <person name="Dorjee K."/>
            <person name="Dupes A."/>
            <person name="Elong R."/>
            <person name="Falk J."/>
            <person name="Farina A."/>
            <person name="Faro S."/>
            <person name="Ferguson D."/>
            <person name="Fisher S."/>
            <person name="Foley C.D."/>
            <person name="Franke A."/>
            <person name="Friedrich D."/>
            <person name="Gadbois L."/>
            <person name="Gearin G."/>
            <person name="Gearin C.R."/>
            <person name="Giannoukos G."/>
            <person name="Goode T."/>
            <person name="Graham J."/>
            <person name="Grandbois E."/>
            <person name="Grewal S."/>
            <person name="Gyaltsen K."/>
            <person name="Hafez N."/>
            <person name="Hagos B."/>
            <person name="Hall J."/>
            <person name="Henson C."/>
            <person name="Hollinger A."/>
            <person name="Honan T."/>
            <person name="Huard M.D."/>
            <person name="Hughes L."/>
            <person name="Hurhula B."/>
            <person name="Husby M.E."/>
            <person name="Kamat A."/>
            <person name="Kanga B."/>
            <person name="Kashin S."/>
            <person name="Khazanovich D."/>
            <person name="Kisner P."/>
            <person name="Lance K."/>
            <person name="Lara M."/>
            <person name="Lee W."/>
            <person name="Lennon N."/>
            <person name="Letendre F."/>
            <person name="LeVine R."/>
            <person name="Lipovsky A."/>
            <person name="Liu X."/>
            <person name="Liu J."/>
            <person name="Liu S."/>
            <person name="Lokyitsang T."/>
            <person name="Lokyitsang Y."/>
            <person name="Lubonja R."/>
            <person name="Lui A."/>
            <person name="MacDonald P."/>
            <person name="Magnisalis V."/>
            <person name="Maru K."/>
            <person name="Matthews C."/>
            <person name="McCusker W."/>
            <person name="McDonough S."/>
            <person name="Mehta T."/>
            <person name="Meldrim J."/>
            <person name="Meneus L."/>
            <person name="Mihai O."/>
            <person name="Mihalev A."/>
            <person name="Mihova T."/>
            <person name="Mittelman R."/>
            <person name="Mlenga V."/>
            <person name="Montmayeur A."/>
            <person name="Mulrain L."/>
            <person name="Navidi A."/>
            <person name="Naylor J."/>
            <person name="Negash T."/>
            <person name="Nguyen T."/>
            <person name="Nguyen N."/>
            <person name="Nicol R."/>
            <person name="Norbu C."/>
            <person name="Norbu N."/>
            <person name="Novod N."/>
            <person name="O'Neill B."/>
            <person name="Osman S."/>
            <person name="Markiewicz E."/>
            <person name="Oyono O.L."/>
            <person name="Patti C."/>
            <person name="Phunkhang P."/>
            <person name="Pierre F."/>
            <person name="Priest M."/>
            <person name="Raghuraman S."/>
            <person name="Rege F."/>
            <person name="Reyes R."/>
            <person name="Rise C."/>
            <person name="Rogov P."/>
            <person name="Ross K."/>
            <person name="Ryan E."/>
            <person name="Settipalli S."/>
            <person name="Shea T."/>
            <person name="Sherpa N."/>
            <person name="Shi L."/>
            <person name="Shih D."/>
            <person name="Sparrow T."/>
            <person name="Spaulding J."/>
            <person name="Stalker J."/>
            <person name="Stange-Thomann N."/>
            <person name="Stavropoulos S."/>
            <person name="Stone C."/>
            <person name="Strader C."/>
            <person name="Tesfaye S."/>
            <person name="Thomson T."/>
            <person name="Thoulutsang Y."/>
            <person name="Thoulutsang D."/>
            <person name="Topham K."/>
            <person name="Topping I."/>
            <person name="Tsamla T."/>
            <person name="Vassiliev H."/>
            <person name="Vo A."/>
            <person name="Wangchuk T."/>
            <person name="Wangdi T."/>
            <person name="Weiand M."/>
            <person name="Wilkinson J."/>
            <person name="Wilson A."/>
            <person name="Yadav S."/>
            <person name="Young G."/>
            <person name="Yu Q."/>
            <person name="Zembek L."/>
            <person name="Zhong D."/>
            <person name="Zimmer A."/>
            <person name="Zwirko Z."/>
            <person name="Jaffe D.B."/>
            <person name="Alvarez P."/>
            <person name="Brockman W."/>
            <person name="Butler J."/>
            <person name="Chin C."/>
            <person name="Gnerre S."/>
            <person name="Grabherr M."/>
            <person name="Kleber M."/>
            <person name="Mauceli E."/>
            <person name="MacCallum I."/>
        </authorList>
    </citation>
    <scope>NUCLEOTIDE SEQUENCE [LARGE SCALE GENOMIC DNA]</scope>
    <source>
        <strain evidence="3">MSH-3 / Tucson 14011-0111.49</strain>
    </source>
</reference>
<dbReference type="EMBL" id="CH479263">
    <property type="protein sequence ID" value="EDW39483.1"/>
    <property type="molecule type" value="Genomic_DNA"/>
</dbReference>
<keyword evidence="3" id="KW-1185">Reference proteome</keyword>
<evidence type="ECO:0000256" key="1">
    <source>
        <dbReference type="SAM" id="MobiDB-lite"/>
    </source>
</evidence>
<dbReference type="AlphaFoldDB" id="B4HBR8"/>
<organism evidence="3">
    <name type="scientific">Drosophila persimilis</name>
    <name type="common">Fruit fly</name>
    <dbReference type="NCBI Taxonomy" id="7234"/>
    <lineage>
        <taxon>Eukaryota</taxon>
        <taxon>Metazoa</taxon>
        <taxon>Ecdysozoa</taxon>
        <taxon>Arthropoda</taxon>
        <taxon>Hexapoda</taxon>
        <taxon>Insecta</taxon>
        <taxon>Pterygota</taxon>
        <taxon>Neoptera</taxon>
        <taxon>Endopterygota</taxon>
        <taxon>Diptera</taxon>
        <taxon>Brachycera</taxon>
        <taxon>Muscomorpha</taxon>
        <taxon>Ephydroidea</taxon>
        <taxon>Drosophilidae</taxon>
        <taxon>Drosophila</taxon>
        <taxon>Sophophora</taxon>
    </lineage>
</organism>
<dbReference type="Proteomes" id="UP000008744">
    <property type="component" value="Unassembled WGS sequence"/>
</dbReference>
<gene>
    <name evidence="2" type="primary">Dper\GL24557</name>
    <name evidence="2" type="ORF">Dper_GL24557</name>
</gene>
<name>B4HBR8_DROPE</name>
<feature type="region of interest" description="Disordered" evidence="1">
    <location>
        <begin position="1"/>
        <end position="99"/>
    </location>
</feature>
<feature type="compositionally biased region" description="Basic and acidic residues" evidence="1">
    <location>
        <begin position="58"/>
        <end position="69"/>
    </location>
</feature>